<keyword evidence="3" id="KW-1185">Reference proteome</keyword>
<organism evidence="2 3">
    <name type="scientific">Trypanosoma equiperdum</name>
    <dbReference type="NCBI Taxonomy" id="5694"/>
    <lineage>
        <taxon>Eukaryota</taxon>
        <taxon>Discoba</taxon>
        <taxon>Euglenozoa</taxon>
        <taxon>Kinetoplastea</taxon>
        <taxon>Metakinetoplastina</taxon>
        <taxon>Trypanosomatida</taxon>
        <taxon>Trypanosomatidae</taxon>
        <taxon>Trypanosoma</taxon>
    </lineage>
</organism>
<dbReference type="EMBL" id="CZPT02001389">
    <property type="protein sequence ID" value="SCU70225.1"/>
    <property type="molecule type" value="Genomic_DNA"/>
</dbReference>
<dbReference type="AlphaFoldDB" id="A0A1G4ID56"/>
<dbReference type="Proteomes" id="UP000195570">
    <property type="component" value="Unassembled WGS sequence"/>
</dbReference>
<evidence type="ECO:0000256" key="1">
    <source>
        <dbReference type="SAM" id="Phobius"/>
    </source>
</evidence>
<feature type="transmembrane region" description="Helical" evidence="1">
    <location>
        <begin position="63"/>
        <end position="81"/>
    </location>
</feature>
<proteinExistence type="predicted"/>
<dbReference type="GeneID" id="92375738"/>
<keyword evidence="1" id="KW-1133">Transmembrane helix</keyword>
<dbReference type="VEuPathDB" id="TriTrypDB:TEOVI_000179800"/>
<sequence>MKFQQLSSPSHTSQLLPKTSYFSLIFFPLSSVHFLLFFLSFALGEQMNSSEENRRPCTSNYSFIYLFFLFTQLFPCFSCDGNKKKIINNKNINNNNNGTCSLSSTLAKRIRLLHRTHINK</sequence>
<feature type="transmembrane region" description="Helical" evidence="1">
    <location>
        <begin position="21"/>
        <end position="43"/>
    </location>
</feature>
<comment type="caution">
    <text evidence="2">The sequence shown here is derived from an EMBL/GenBank/DDBJ whole genome shotgun (WGS) entry which is preliminary data.</text>
</comment>
<keyword evidence="1" id="KW-0812">Transmembrane</keyword>
<accession>A0A1G4ID56</accession>
<evidence type="ECO:0000313" key="3">
    <source>
        <dbReference type="Proteomes" id="UP000195570"/>
    </source>
</evidence>
<keyword evidence="1" id="KW-0472">Membrane</keyword>
<reference evidence="2" key="1">
    <citation type="submission" date="2016-09" db="EMBL/GenBank/DDBJ databases">
        <authorList>
            <person name="Hebert L."/>
            <person name="Moumen B."/>
        </authorList>
    </citation>
    <scope>NUCLEOTIDE SEQUENCE [LARGE SCALE GENOMIC DNA]</scope>
    <source>
        <strain evidence="2">OVI</strain>
    </source>
</reference>
<evidence type="ECO:0000313" key="2">
    <source>
        <dbReference type="EMBL" id="SCU70225.1"/>
    </source>
</evidence>
<dbReference type="RefSeq" id="XP_067081080.1">
    <property type="nucleotide sequence ID" value="XM_067224979.1"/>
</dbReference>
<protein>
    <submittedName>
        <fullName evidence="2">Uncharacterized protein</fullName>
    </submittedName>
</protein>
<name>A0A1G4ID56_TRYEQ</name>
<gene>
    <name evidence="2" type="ORF">TEOVI_000179800</name>
</gene>